<dbReference type="AlphaFoldDB" id="A0A0Q3NLQ6"/>
<dbReference type="InParanoid" id="A0A0Q3NLQ6"/>
<dbReference type="Gramene" id="KQK18406">
    <property type="protein sequence ID" value="KQK18406"/>
    <property type="gene ID" value="BRADI_1g42301v3"/>
</dbReference>
<dbReference type="Proteomes" id="UP000008810">
    <property type="component" value="Chromosome 1"/>
</dbReference>
<keyword evidence="2" id="KW-1133">Transmembrane helix</keyword>
<gene>
    <name evidence="3" type="ORF">BRADI_1g42301v3</name>
</gene>
<reference evidence="3 4" key="1">
    <citation type="journal article" date="2010" name="Nature">
        <title>Genome sequencing and analysis of the model grass Brachypodium distachyon.</title>
        <authorList>
            <consortium name="International Brachypodium Initiative"/>
        </authorList>
    </citation>
    <scope>NUCLEOTIDE SEQUENCE [LARGE SCALE GENOMIC DNA]</scope>
    <source>
        <strain evidence="3 4">Bd21</strain>
    </source>
</reference>
<keyword evidence="2" id="KW-0812">Transmembrane</keyword>
<dbReference type="EnsemblPlants" id="KQK18406">
    <property type="protein sequence ID" value="KQK18406"/>
    <property type="gene ID" value="BRADI_1g42301v3"/>
</dbReference>
<reference evidence="3" key="2">
    <citation type="submission" date="2017-06" db="EMBL/GenBank/DDBJ databases">
        <title>WGS assembly of Brachypodium distachyon.</title>
        <authorList>
            <consortium name="The International Brachypodium Initiative"/>
            <person name="Lucas S."/>
            <person name="Harmon-Smith M."/>
            <person name="Lail K."/>
            <person name="Tice H."/>
            <person name="Grimwood J."/>
            <person name="Bruce D."/>
            <person name="Barry K."/>
            <person name="Shu S."/>
            <person name="Lindquist E."/>
            <person name="Wang M."/>
            <person name="Pitluck S."/>
            <person name="Vogel J.P."/>
            <person name="Garvin D.F."/>
            <person name="Mockler T.C."/>
            <person name="Schmutz J."/>
            <person name="Rokhsar D."/>
            <person name="Bevan M.W."/>
        </authorList>
    </citation>
    <scope>NUCLEOTIDE SEQUENCE</scope>
    <source>
        <strain evidence="3">Bd21</strain>
    </source>
</reference>
<keyword evidence="2" id="KW-0472">Membrane</keyword>
<dbReference type="OrthoDB" id="1738567at2759"/>
<evidence type="ECO:0000313" key="3">
    <source>
        <dbReference type="EMBL" id="KQK18406.1"/>
    </source>
</evidence>
<dbReference type="PANTHER" id="PTHR33429:SF44">
    <property type="match status" value="1"/>
</dbReference>
<evidence type="ECO:0000256" key="2">
    <source>
        <dbReference type="SAM" id="Phobius"/>
    </source>
</evidence>
<sequence>MATATPAVPLPDYQVSGAAAHQRNGPGSSSSVGLGPFFGMLAAVLLLTALSCFFGRVCAAHAEGPDEWYDCTRLTAGRRRCWWRRRWRAPRRPAEEAKQPPAAPPPPALGWVAL</sequence>
<accession>A0A0Q3NLQ6</accession>
<name>A0A0Q3NLQ6_BRADI</name>
<dbReference type="PANTHER" id="PTHR33429">
    <property type="entry name" value="OS02G0708000 PROTEIN-RELATED"/>
    <property type="match status" value="1"/>
</dbReference>
<evidence type="ECO:0000313" key="4">
    <source>
        <dbReference type="EnsemblPlants" id="KQK18406"/>
    </source>
</evidence>
<reference evidence="4" key="3">
    <citation type="submission" date="2018-08" db="UniProtKB">
        <authorList>
            <consortium name="EnsemblPlants"/>
        </authorList>
    </citation>
    <scope>IDENTIFICATION</scope>
    <source>
        <strain evidence="4">cv. Bd21</strain>
    </source>
</reference>
<dbReference type="EMBL" id="CM000880">
    <property type="protein sequence ID" value="KQK18406.1"/>
    <property type="molecule type" value="Genomic_DNA"/>
</dbReference>
<feature type="transmembrane region" description="Helical" evidence="2">
    <location>
        <begin position="34"/>
        <end position="54"/>
    </location>
</feature>
<protein>
    <submittedName>
        <fullName evidence="3 4">Uncharacterized protein</fullName>
    </submittedName>
</protein>
<dbReference type="ExpressionAtlas" id="A0A0Q3NLQ6">
    <property type="expression patterns" value="baseline"/>
</dbReference>
<proteinExistence type="predicted"/>
<keyword evidence="5" id="KW-1185">Reference proteome</keyword>
<evidence type="ECO:0000256" key="1">
    <source>
        <dbReference type="SAM" id="MobiDB-lite"/>
    </source>
</evidence>
<feature type="region of interest" description="Disordered" evidence="1">
    <location>
        <begin position="91"/>
        <end position="114"/>
    </location>
</feature>
<organism evidence="3">
    <name type="scientific">Brachypodium distachyon</name>
    <name type="common">Purple false brome</name>
    <name type="synonym">Trachynia distachya</name>
    <dbReference type="NCBI Taxonomy" id="15368"/>
    <lineage>
        <taxon>Eukaryota</taxon>
        <taxon>Viridiplantae</taxon>
        <taxon>Streptophyta</taxon>
        <taxon>Embryophyta</taxon>
        <taxon>Tracheophyta</taxon>
        <taxon>Spermatophyta</taxon>
        <taxon>Magnoliopsida</taxon>
        <taxon>Liliopsida</taxon>
        <taxon>Poales</taxon>
        <taxon>Poaceae</taxon>
        <taxon>BOP clade</taxon>
        <taxon>Pooideae</taxon>
        <taxon>Stipodae</taxon>
        <taxon>Brachypodieae</taxon>
        <taxon>Brachypodium</taxon>
    </lineage>
</organism>
<evidence type="ECO:0000313" key="5">
    <source>
        <dbReference type="Proteomes" id="UP000008810"/>
    </source>
</evidence>